<evidence type="ECO:0000313" key="2">
    <source>
        <dbReference type="EMBL" id="PZX47086.1"/>
    </source>
</evidence>
<organism evidence="2 3">
    <name type="scientific">Algoriphagus chordae</name>
    <dbReference type="NCBI Taxonomy" id="237019"/>
    <lineage>
        <taxon>Bacteria</taxon>
        <taxon>Pseudomonadati</taxon>
        <taxon>Bacteroidota</taxon>
        <taxon>Cytophagia</taxon>
        <taxon>Cytophagales</taxon>
        <taxon>Cyclobacteriaceae</taxon>
        <taxon>Algoriphagus</taxon>
    </lineage>
</organism>
<name>A0A2W7QID5_9BACT</name>
<feature type="compositionally biased region" description="Polar residues" evidence="1">
    <location>
        <begin position="38"/>
        <end position="57"/>
    </location>
</feature>
<comment type="caution">
    <text evidence="2">The sequence shown here is derived from an EMBL/GenBank/DDBJ whole genome shotgun (WGS) entry which is preliminary data.</text>
</comment>
<gene>
    <name evidence="2" type="ORF">LV85_04044</name>
</gene>
<feature type="region of interest" description="Disordered" evidence="1">
    <location>
        <begin position="37"/>
        <end position="57"/>
    </location>
</feature>
<dbReference type="Proteomes" id="UP000248882">
    <property type="component" value="Unassembled WGS sequence"/>
</dbReference>
<protein>
    <submittedName>
        <fullName evidence="2">Uncharacterized protein</fullName>
    </submittedName>
</protein>
<dbReference type="EMBL" id="QKZT01000026">
    <property type="protein sequence ID" value="PZX47086.1"/>
    <property type="molecule type" value="Genomic_DNA"/>
</dbReference>
<reference evidence="2 3" key="1">
    <citation type="submission" date="2018-06" db="EMBL/GenBank/DDBJ databases">
        <title>Genomic Encyclopedia of Archaeal and Bacterial Type Strains, Phase II (KMG-II): from individual species to whole genera.</title>
        <authorList>
            <person name="Goeker M."/>
        </authorList>
    </citation>
    <scope>NUCLEOTIDE SEQUENCE [LARGE SCALE GENOMIC DNA]</scope>
    <source>
        <strain evidence="2 3">DSM 19830</strain>
    </source>
</reference>
<evidence type="ECO:0000313" key="3">
    <source>
        <dbReference type="Proteomes" id="UP000248882"/>
    </source>
</evidence>
<keyword evidence="3" id="KW-1185">Reference proteome</keyword>
<dbReference type="AlphaFoldDB" id="A0A2W7QID5"/>
<proteinExistence type="predicted"/>
<accession>A0A2W7QID5</accession>
<evidence type="ECO:0000256" key="1">
    <source>
        <dbReference type="SAM" id="MobiDB-lite"/>
    </source>
</evidence>
<sequence>MIIISAVPLGTALFLHRFNNVSIQNLRGDPQVFDVGDNLSSGRQAPQPLSNAATVPSEQEKPFAPLCLSERLNPLLKTFEVQKKLNPYPTLRRRAAARKTTFVYPS</sequence>